<dbReference type="HOGENOM" id="CLU_519954_0_0_1"/>
<keyword evidence="3" id="KW-1185">Reference proteome</keyword>
<organism evidence="2 3">
    <name type="scientific">Caenorhabditis elegans</name>
    <dbReference type="NCBI Taxonomy" id="6239"/>
    <lineage>
        <taxon>Eukaryota</taxon>
        <taxon>Metazoa</taxon>
        <taxon>Ecdysozoa</taxon>
        <taxon>Nematoda</taxon>
        <taxon>Chromadorea</taxon>
        <taxon>Rhabditida</taxon>
        <taxon>Rhabditina</taxon>
        <taxon>Rhabditomorpha</taxon>
        <taxon>Rhabditoidea</taxon>
        <taxon>Rhabditidae</taxon>
        <taxon>Peloderinae</taxon>
        <taxon>Caenorhabditis</taxon>
    </lineage>
</organism>
<evidence type="ECO:0000313" key="4">
    <source>
        <dbReference type="WormBase" id="Y41G9A.6"/>
    </source>
</evidence>
<dbReference type="UCSC" id="Y41G9A.6">
    <property type="organism name" value="c. elegans"/>
</dbReference>
<evidence type="ECO:0000313" key="3">
    <source>
        <dbReference type="Proteomes" id="UP000001940"/>
    </source>
</evidence>
<dbReference type="AlphaFoldDB" id="Q9N4Z8"/>
<dbReference type="AGR" id="WB:WBGene00021530"/>
<dbReference type="InParanoid" id="Q9N4Z8"/>
<proteinExistence type="predicted"/>
<sequence>MLKSKKKLIIDHRKNNLNEELRPLRPHPITMGKRKSQLSEEQDGSFIASEMKKQSTENTTTRKPRGKNNKITAAQAQRLVENHKQLQQNAFNFANPFQPEPSPPVWPFDSTTSISSKLRFSPYTPMPFRNNVPNLQPFQLHQSVQPLSSTQIDQLLAYQSILNGWKPSSGNVCTQPNALHQYLQPAAPVVQPVQNTRGYNFNFGNEHLQQHINQANFARQAAYESIQAPNNLLYGQDLQPNNLLSEFQKMLSLNQATAAATHSAQFNGIFDKFFLWFLASY</sequence>
<reference evidence="2 3" key="1">
    <citation type="journal article" date="1998" name="Science">
        <title>Genome sequence of the nematode C. elegans: a platform for investigating biology.</title>
        <authorList>
            <consortium name="The C. elegans sequencing consortium"/>
            <person name="Sulson J.E."/>
            <person name="Waterston R."/>
        </authorList>
    </citation>
    <scope>NUCLEOTIDE SEQUENCE [LARGE SCALE GENOMIC DNA]</scope>
    <source>
        <strain evidence="2 3">Bristol N2</strain>
    </source>
</reference>
<evidence type="ECO:0000256" key="1">
    <source>
        <dbReference type="SAM" id="MobiDB-lite"/>
    </source>
</evidence>
<dbReference type="WormBase" id="Y41G9A.6">
    <property type="protein sequence ID" value="CE53644"/>
    <property type="gene ID" value="WBGene00021530"/>
</dbReference>
<dbReference type="EMBL" id="BX284606">
    <property type="protein sequence ID" value="CCD74422.2"/>
    <property type="molecule type" value="Genomic_DNA"/>
</dbReference>
<protein>
    <submittedName>
        <fullName evidence="2">Uncharacterized protein</fullName>
    </submittedName>
</protein>
<dbReference type="Proteomes" id="UP000001940">
    <property type="component" value="Chromosome X"/>
</dbReference>
<name>Q9N4Z8_CAEEL</name>
<evidence type="ECO:0000313" key="2">
    <source>
        <dbReference type="EMBL" id="CCD74422.2"/>
    </source>
</evidence>
<gene>
    <name evidence="2" type="ORF">CELE_Y41G9A.6</name>
    <name evidence="2 4" type="ORF">Y41G9A.6</name>
</gene>
<accession>Q9N4Z8</accession>
<feature type="region of interest" description="Disordered" evidence="1">
    <location>
        <begin position="23"/>
        <end position="69"/>
    </location>
</feature>